<dbReference type="AlphaFoldDB" id="A0A2N9G194"/>
<accession>A0A2N9G194</accession>
<name>A0A2N9G194_FAGSY</name>
<proteinExistence type="predicted"/>
<sequence>MAPPKRTEMLKSKKGQPTKHFWECKICETRIEGCSEWRRHQDKCEKEAKAAAKAAAAAAAAAAARN</sequence>
<organism evidence="1">
    <name type="scientific">Fagus sylvatica</name>
    <name type="common">Beechnut</name>
    <dbReference type="NCBI Taxonomy" id="28930"/>
    <lineage>
        <taxon>Eukaryota</taxon>
        <taxon>Viridiplantae</taxon>
        <taxon>Streptophyta</taxon>
        <taxon>Embryophyta</taxon>
        <taxon>Tracheophyta</taxon>
        <taxon>Spermatophyta</taxon>
        <taxon>Magnoliopsida</taxon>
        <taxon>eudicotyledons</taxon>
        <taxon>Gunneridae</taxon>
        <taxon>Pentapetalae</taxon>
        <taxon>rosids</taxon>
        <taxon>fabids</taxon>
        <taxon>Fagales</taxon>
        <taxon>Fagaceae</taxon>
        <taxon>Fagus</taxon>
    </lineage>
</organism>
<protein>
    <submittedName>
        <fullName evidence="1">Uncharacterized protein</fullName>
    </submittedName>
</protein>
<reference evidence="1" key="1">
    <citation type="submission" date="2018-02" db="EMBL/GenBank/DDBJ databases">
        <authorList>
            <person name="Cohen D.B."/>
            <person name="Kent A.D."/>
        </authorList>
    </citation>
    <scope>NUCLEOTIDE SEQUENCE</scope>
</reference>
<evidence type="ECO:0000313" key="1">
    <source>
        <dbReference type="EMBL" id="SPC92854.1"/>
    </source>
</evidence>
<gene>
    <name evidence="1" type="ORF">FSB_LOCUS20736</name>
</gene>
<dbReference type="EMBL" id="OIVN01001337">
    <property type="protein sequence ID" value="SPC92854.1"/>
    <property type="molecule type" value="Genomic_DNA"/>
</dbReference>